<dbReference type="InterPro" id="IPR026374">
    <property type="entry name" value="Cyano_PEP"/>
</dbReference>
<evidence type="ECO:0000313" key="2">
    <source>
        <dbReference type="EMBL" id="EAM48581.1"/>
    </source>
</evidence>
<keyword evidence="1" id="KW-0732">Signal</keyword>
<dbReference type="AlphaFoldDB" id="Q4BXE9"/>
<reference evidence="2" key="2">
    <citation type="submission" date="2005-06" db="EMBL/GenBank/DDBJ databases">
        <title>Sequencing of the draft genome and assembly of Crocosphaera watsonii WH 8501.</title>
        <authorList>
            <consortium name="US DOE Joint Genome Institute (JGI-PGF)"/>
            <person name="Copeland A."/>
            <person name="Lucas S."/>
            <person name="Lapidus A."/>
            <person name="Barry K."/>
            <person name="Detter C."/>
            <person name="Glavina T."/>
            <person name="Hammon N."/>
            <person name="Israni S."/>
            <person name="Pitluck S."/>
            <person name="Richardson P."/>
        </authorList>
    </citation>
    <scope>NUCLEOTIDE SEQUENCE [LARGE SCALE GENOMIC DNA]</scope>
    <source>
        <strain evidence="2">WH 8501</strain>
    </source>
</reference>
<comment type="caution">
    <text evidence="2">The sequence shown here is derived from an EMBL/GenBank/DDBJ whole genome shotgun (WGS) entry which is preliminary data.</text>
</comment>
<proteinExistence type="predicted"/>
<sequence>MIMNKNIFTTFLTTTLAVGLSLMSASEAEAIVFGVKSRFIDSSSQAQNSYPGAAPGNLFSFNENGGGFTNYGQLRLNGAGISVDGLAISANDGLFGFASNTSGSTLISITPGQSAVTAIGPRLNGRIIKGAVFQGDILWAIDAQQNELLRIDQNTGSILENKELILNGSPVNIANSSDIAIDNGGTFYYSVNRNTNYTFNVNTGEVLDNYIIINSSGFANNNNNFAGLTFSDNAGEDIAFIAEANSSDDIRIANLTTSTQTALFNNIYSGYNAGPMDLAAVVTVTQPVPEPLTILGSLTALGFGTLFKREISKKKNLKQDL</sequence>
<dbReference type="EMBL" id="AADV02000132">
    <property type="protein sequence ID" value="EAM48581.1"/>
    <property type="molecule type" value="Genomic_DNA"/>
</dbReference>
<evidence type="ECO:0008006" key="4">
    <source>
        <dbReference type="Google" id="ProtNLM"/>
    </source>
</evidence>
<reference evidence="2" key="1">
    <citation type="submission" date="2004-02" db="EMBL/GenBank/DDBJ databases">
        <authorList>
            <consortium name="DOE Joint Genome Institute"/>
        </authorList>
    </citation>
    <scope>NUCLEOTIDE SEQUENCE [LARGE SCALE GENOMIC DNA]</scope>
    <source>
        <strain evidence="2">WH 8501</strain>
    </source>
</reference>
<evidence type="ECO:0000313" key="3">
    <source>
        <dbReference type="Proteomes" id="UP000003922"/>
    </source>
</evidence>
<dbReference type="NCBIfam" id="TIGR04155">
    <property type="entry name" value="cyano_PEP"/>
    <property type="match status" value="1"/>
</dbReference>
<accession>Q4BXE9</accession>
<feature type="chain" id="PRO_5004235621" description="PEP-CTERM protein-sorting domain-containing protein" evidence="1">
    <location>
        <begin position="31"/>
        <end position="321"/>
    </location>
</feature>
<keyword evidence="3" id="KW-1185">Reference proteome</keyword>
<gene>
    <name evidence="2" type="ORF">CwatDRAFT_1514</name>
</gene>
<dbReference type="RefSeq" id="WP_007307649.1">
    <property type="nucleotide sequence ID" value="NZ_AADV02000132.1"/>
</dbReference>
<dbReference type="SUPFAM" id="SSF101898">
    <property type="entry name" value="NHL repeat"/>
    <property type="match status" value="1"/>
</dbReference>
<reference evidence="2" key="3">
    <citation type="submission" date="2016-12" db="EMBL/GenBank/DDBJ databases">
        <title>Annotation of the draft genome assembly of Crocosphaera watsonii WH 8501.</title>
        <authorList>
            <consortium name="US DOE Joint Genome Institute (JGI-ORNL)"/>
            <person name="Larimer F."/>
            <person name="Land M."/>
        </authorList>
    </citation>
    <scope>NUCLEOTIDE SEQUENCE</scope>
    <source>
        <strain evidence="2">WH 8501</strain>
    </source>
</reference>
<feature type="signal peptide" evidence="1">
    <location>
        <begin position="1"/>
        <end position="30"/>
    </location>
</feature>
<protein>
    <recommendedName>
        <fullName evidence="4">PEP-CTERM protein-sorting domain-containing protein</fullName>
    </recommendedName>
</protein>
<evidence type="ECO:0000256" key="1">
    <source>
        <dbReference type="SAM" id="SignalP"/>
    </source>
</evidence>
<name>Q4BXE9_CROWT</name>
<dbReference type="Proteomes" id="UP000003922">
    <property type="component" value="Unassembled WGS sequence"/>
</dbReference>
<dbReference type="KEGG" id="cwa:CwatDRAFT_1514"/>
<organism evidence="2 3">
    <name type="scientific">Crocosphaera watsonii WH 8501</name>
    <dbReference type="NCBI Taxonomy" id="165597"/>
    <lineage>
        <taxon>Bacteria</taxon>
        <taxon>Bacillati</taxon>
        <taxon>Cyanobacteriota</taxon>
        <taxon>Cyanophyceae</taxon>
        <taxon>Oscillatoriophycideae</taxon>
        <taxon>Chroococcales</taxon>
        <taxon>Aphanothecaceae</taxon>
        <taxon>Crocosphaera</taxon>
    </lineage>
</organism>